<dbReference type="Proteomes" id="UP000494261">
    <property type="component" value="Unassembled WGS sequence"/>
</dbReference>
<reference evidence="1 2" key="1">
    <citation type="submission" date="2019-09" db="EMBL/GenBank/DDBJ databases">
        <authorList>
            <person name="Depoorter E."/>
        </authorList>
    </citation>
    <scope>NUCLEOTIDE SEQUENCE [LARGE SCALE GENOMIC DNA]</scope>
    <source>
        <strain evidence="1">LMG 13014</strain>
    </source>
</reference>
<dbReference type="RefSeq" id="WP_175023844.1">
    <property type="nucleotide sequence ID" value="NZ_CABVQC010000028.1"/>
</dbReference>
<accession>A0A6P2N2A0</accession>
<protein>
    <submittedName>
        <fullName evidence="1">Uncharacterized protein</fullName>
    </submittedName>
</protein>
<sequence>MTTNTYGGYTVAQLRSFIAHTFDTEHGGDTIDELAGDTAASANIVRDLLDTIEPQQDGDLLRPVARWVYNAVRVNLDLLHGICGEFGCPQGADVATWLRARLAGATAPCQCSGLGPCEQRTDGSCRLQREVDASIPTGVLAALNRMCTPLDESVLCGATAAADAHSMSVIRDYVLRGGAAPLGAEVTAAARDVLVERRRQVEAEGWTPEHDDHHADGSIALAAACYAVADNENYPLAEAPDLWPWDLDWWKPSTERRNLVKAGALILAEIERIDRAEAKAC</sequence>
<dbReference type="EMBL" id="CABVQC010000028">
    <property type="protein sequence ID" value="VWB89092.1"/>
    <property type="molecule type" value="Genomic_DNA"/>
</dbReference>
<evidence type="ECO:0000313" key="2">
    <source>
        <dbReference type="Proteomes" id="UP000494261"/>
    </source>
</evidence>
<organism evidence="1 2">
    <name type="scientific">Burkholderia aenigmatica</name>
    <dbReference type="NCBI Taxonomy" id="2015348"/>
    <lineage>
        <taxon>Bacteria</taxon>
        <taxon>Pseudomonadati</taxon>
        <taxon>Pseudomonadota</taxon>
        <taxon>Betaproteobacteria</taxon>
        <taxon>Burkholderiales</taxon>
        <taxon>Burkholderiaceae</taxon>
        <taxon>Burkholderia</taxon>
        <taxon>Burkholderia cepacia complex</taxon>
    </lineage>
</organism>
<gene>
    <name evidence="1" type="ORF">BLA13014_04127</name>
</gene>
<proteinExistence type="predicted"/>
<name>A0A6P2N2A0_9BURK</name>
<evidence type="ECO:0000313" key="1">
    <source>
        <dbReference type="EMBL" id="VWB89092.1"/>
    </source>
</evidence>
<dbReference type="AlphaFoldDB" id="A0A6P2N2A0"/>